<protein>
    <recommendedName>
        <fullName evidence="8">Peptidase S1 domain-containing protein</fullName>
    </recommendedName>
</protein>
<dbReference type="EMBL" id="JBDJPC010000011">
    <property type="protein sequence ID" value="KAL1489990.1"/>
    <property type="molecule type" value="Genomic_DNA"/>
</dbReference>
<evidence type="ECO:0000256" key="5">
    <source>
        <dbReference type="ARBA" id="ARBA00022825"/>
    </source>
</evidence>
<keyword evidence="6" id="KW-1015">Disulfide bond</keyword>
<dbReference type="InterPro" id="IPR001314">
    <property type="entry name" value="Peptidase_S1A"/>
</dbReference>
<dbReference type="InterPro" id="IPR009003">
    <property type="entry name" value="Peptidase_S1_PA"/>
</dbReference>
<dbReference type="Proteomes" id="UP001566132">
    <property type="component" value="Unassembled WGS sequence"/>
</dbReference>
<reference evidence="9 10" key="1">
    <citation type="submission" date="2024-05" db="EMBL/GenBank/DDBJ databases">
        <title>Genetic variation in Jamaican populations of the coffee berry borer (Hypothenemus hampei).</title>
        <authorList>
            <person name="Errbii M."/>
            <person name="Myrie A."/>
        </authorList>
    </citation>
    <scope>NUCLEOTIDE SEQUENCE [LARGE SCALE GENOMIC DNA]</scope>
    <source>
        <strain evidence="9">JA-Hopewell-2020-01-JO</strain>
        <tissue evidence="9">Whole body</tissue>
    </source>
</reference>
<name>A0ABD1E5Y6_HYPHA</name>
<organism evidence="9 10">
    <name type="scientific">Hypothenemus hampei</name>
    <name type="common">Coffee berry borer</name>
    <dbReference type="NCBI Taxonomy" id="57062"/>
    <lineage>
        <taxon>Eukaryota</taxon>
        <taxon>Metazoa</taxon>
        <taxon>Ecdysozoa</taxon>
        <taxon>Arthropoda</taxon>
        <taxon>Hexapoda</taxon>
        <taxon>Insecta</taxon>
        <taxon>Pterygota</taxon>
        <taxon>Neoptera</taxon>
        <taxon>Endopterygota</taxon>
        <taxon>Coleoptera</taxon>
        <taxon>Polyphaga</taxon>
        <taxon>Cucujiformia</taxon>
        <taxon>Curculionidae</taxon>
        <taxon>Scolytinae</taxon>
        <taxon>Hypothenemus</taxon>
    </lineage>
</organism>
<dbReference type="CDD" id="cd00190">
    <property type="entry name" value="Tryp_SPc"/>
    <property type="match status" value="1"/>
</dbReference>
<comment type="subcellular location">
    <subcellularLocation>
        <location evidence="1">Secreted</location>
    </subcellularLocation>
</comment>
<sequence length="263" mass="29328">MYHSPKVTNFSTNNNTPIVMIYGGKDSEEKEFPHMAALGYGEQSDNEFFCGGSLILENFVLTAAHCLVSKIGPVRYVKLGIVDLFQSSSNNVQILNVMQTFQHEQYNSNTQYHDIALLKLNGSVVITDYVRPICLFSSNNYEDRNIVATGWGKTENEAVSVNLQKVGLELFTQRECQVAYQNVPKEHLPLGIQESIQICAGSHSKNSDTCQGDSGGPIQIRKNNRWYLIGITSVGLQCGIVNSPGVYTRISAYFSWIKERISN</sequence>
<dbReference type="InterPro" id="IPR001254">
    <property type="entry name" value="Trypsin_dom"/>
</dbReference>
<evidence type="ECO:0000256" key="6">
    <source>
        <dbReference type="ARBA" id="ARBA00023157"/>
    </source>
</evidence>
<keyword evidence="10" id="KW-1185">Reference proteome</keyword>
<keyword evidence="3 7" id="KW-0645">Protease</keyword>
<dbReference type="AlphaFoldDB" id="A0ABD1E5Y6"/>
<proteinExistence type="predicted"/>
<dbReference type="InterPro" id="IPR043504">
    <property type="entry name" value="Peptidase_S1_PA_chymotrypsin"/>
</dbReference>
<evidence type="ECO:0000256" key="2">
    <source>
        <dbReference type="ARBA" id="ARBA00022525"/>
    </source>
</evidence>
<dbReference type="PANTHER" id="PTHR24252:SF7">
    <property type="entry name" value="HYALIN"/>
    <property type="match status" value="1"/>
</dbReference>
<dbReference type="SMART" id="SM00020">
    <property type="entry name" value="Tryp_SPc"/>
    <property type="match status" value="1"/>
</dbReference>
<evidence type="ECO:0000256" key="1">
    <source>
        <dbReference type="ARBA" id="ARBA00004613"/>
    </source>
</evidence>
<dbReference type="GO" id="GO:0005576">
    <property type="term" value="C:extracellular region"/>
    <property type="evidence" value="ECO:0007669"/>
    <property type="project" value="UniProtKB-SubCell"/>
</dbReference>
<dbReference type="SUPFAM" id="SSF50494">
    <property type="entry name" value="Trypsin-like serine proteases"/>
    <property type="match status" value="1"/>
</dbReference>
<keyword evidence="4 7" id="KW-0378">Hydrolase</keyword>
<dbReference type="GO" id="GO:0006508">
    <property type="term" value="P:proteolysis"/>
    <property type="evidence" value="ECO:0007669"/>
    <property type="project" value="UniProtKB-KW"/>
</dbReference>
<dbReference type="InterPro" id="IPR033116">
    <property type="entry name" value="TRYPSIN_SER"/>
</dbReference>
<dbReference type="InterPro" id="IPR018114">
    <property type="entry name" value="TRYPSIN_HIS"/>
</dbReference>
<dbReference type="Gene3D" id="2.40.10.10">
    <property type="entry name" value="Trypsin-like serine proteases"/>
    <property type="match status" value="1"/>
</dbReference>
<dbReference type="PROSITE" id="PS00134">
    <property type="entry name" value="TRYPSIN_HIS"/>
    <property type="match status" value="1"/>
</dbReference>
<dbReference type="FunFam" id="2.40.10.10:FF:000015">
    <property type="entry name" value="Atrial natriuretic peptide-converting enzyme"/>
    <property type="match status" value="1"/>
</dbReference>
<evidence type="ECO:0000259" key="8">
    <source>
        <dbReference type="PROSITE" id="PS50240"/>
    </source>
</evidence>
<accession>A0ABD1E5Y6</accession>
<dbReference type="Pfam" id="PF00089">
    <property type="entry name" value="Trypsin"/>
    <property type="match status" value="1"/>
</dbReference>
<gene>
    <name evidence="9" type="ORF">ABEB36_013907</name>
</gene>
<evidence type="ECO:0000256" key="4">
    <source>
        <dbReference type="ARBA" id="ARBA00022801"/>
    </source>
</evidence>
<feature type="domain" description="Peptidase S1" evidence="8">
    <location>
        <begin position="21"/>
        <end position="262"/>
    </location>
</feature>
<keyword evidence="5 7" id="KW-0720">Serine protease</keyword>
<evidence type="ECO:0000313" key="10">
    <source>
        <dbReference type="Proteomes" id="UP001566132"/>
    </source>
</evidence>
<dbReference type="PROSITE" id="PS50240">
    <property type="entry name" value="TRYPSIN_DOM"/>
    <property type="match status" value="1"/>
</dbReference>
<evidence type="ECO:0000256" key="3">
    <source>
        <dbReference type="ARBA" id="ARBA00022670"/>
    </source>
</evidence>
<dbReference type="PANTHER" id="PTHR24252">
    <property type="entry name" value="ACROSIN-RELATED"/>
    <property type="match status" value="1"/>
</dbReference>
<comment type="caution">
    <text evidence="9">The sequence shown here is derived from an EMBL/GenBank/DDBJ whole genome shotgun (WGS) entry which is preliminary data.</text>
</comment>
<evidence type="ECO:0000313" key="9">
    <source>
        <dbReference type="EMBL" id="KAL1489990.1"/>
    </source>
</evidence>
<dbReference type="PROSITE" id="PS00135">
    <property type="entry name" value="TRYPSIN_SER"/>
    <property type="match status" value="1"/>
</dbReference>
<dbReference type="GO" id="GO:0008236">
    <property type="term" value="F:serine-type peptidase activity"/>
    <property type="evidence" value="ECO:0007669"/>
    <property type="project" value="UniProtKB-KW"/>
</dbReference>
<evidence type="ECO:0000256" key="7">
    <source>
        <dbReference type="RuleBase" id="RU363034"/>
    </source>
</evidence>
<dbReference type="PRINTS" id="PR00722">
    <property type="entry name" value="CHYMOTRYPSIN"/>
</dbReference>
<keyword evidence="2" id="KW-0964">Secreted</keyword>